<evidence type="ECO:0000256" key="2">
    <source>
        <dbReference type="ARBA" id="ARBA00023043"/>
    </source>
</evidence>
<dbReference type="AlphaFoldDB" id="A0ABD2AL62"/>
<evidence type="ECO:0000313" key="4">
    <source>
        <dbReference type="EMBL" id="KAL2720425.1"/>
    </source>
</evidence>
<dbReference type="Proteomes" id="UP001607302">
    <property type="component" value="Unassembled WGS sequence"/>
</dbReference>
<evidence type="ECO:0000313" key="5">
    <source>
        <dbReference type="Proteomes" id="UP001607302"/>
    </source>
</evidence>
<feature type="repeat" description="ANK" evidence="3">
    <location>
        <begin position="717"/>
        <end position="749"/>
    </location>
</feature>
<dbReference type="InterPro" id="IPR051070">
    <property type="entry name" value="NF-kappa-B_inhibitor"/>
</dbReference>
<keyword evidence="2 3" id="KW-0040">ANK repeat</keyword>
<organism evidence="4 5">
    <name type="scientific">Vespula squamosa</name>
    <name type="common">Southern yellow jacket</name>
    <name type="synonym">Wasp</name>
    <dbReference type="NCBI Taxonomy" id="30214"/>
    <lineage>
        <taxon>Eukaryota</taxon>
        <taxon>Metazoa</taxon>
        <taxon>Ecdysozoa</taxon>
        <taxon>Arthropoda</taxon>
        <taxon>Hexapoda</taxon>
        <taxon>Insecta</taxon>
        <taxon>Pterygota</taxon>
        <taxon>Neoptera</taxon>
        <taxon>Endopterygota</taxon>
        <taxon>Hymenoptera</taxon>
        <taxon>Apocrita</taxon>
        <taxon>Aculeata</taxon>
        <taxon>Vespoidea</taxon>
        <taxon>Vespidae</taxon>
        <taxon>Vespinae</taxon>
        <taxon>Vespula</taxon>
    </lineage>
</organism>
<dbReference type="PROSITE" id="PS50297">
    <property type="entry name" value="ANK_REP_REGION"/>
    <property type="match status" value="2"/>
</dbReference>
<dbReference type="SMART" id="SM00248">
    <property type="entry name" value="ANK"/>
    <property type="match status" value="3"/>
</dbReference>
<dbReference type="InterPro" id="IPR002110">
    <property type="entry name" value="Ankyrin_rpt"/>
</dbReference>
<dbReference type="PANTHER" id="PTHR46680:SF3">
    <property type="entry name" value="NF-KAPPA-B INHIBITOR CACTUS"/>
    <property type="match status" value="1"/>
</dbReference>
<dbReference type="EMBL" id="JAUDFV010000147">
    <property type="protein sequence ID" value="KAL2720425.1"/>
    <property type="molecule type" value="Genomic_DNA"/>
</dbReference>
<dbReference type="InterPro" id="IPR036770">
    <property type="entry name" value="Ankyrin_rpt-contain_sf"/>
</dbReference>
<accession>A0ABD2AL62</accession>
<reference evidence="4 5" key="1">
    <citation type="journal article" date="2024" name="Ann. Entomol. Soc. Am.">
        <title>Genomic analyses of the southern and eastern yellowjacket wasps (Hymenoptera: Vespidae) reveal evolutionary signatures of social life.</title>
        <authorList>
            <person name="Catto M.A."/>
            <person name="Caine P.B."/>
            <person name="Orr S.E."/>
            <person name="Hunt B.G."/>
            <person name="Goodisman M.A.D."/>
        </authorList>
    </citation>
    <scope>NUCLEOTIDE SEQUENCE [LARGE SCALE GENOMIC DNA]</scope>
    <source>
        <strain evidence="4">233</strain>
        <tissue evidence="4">Head and thorax</tissue>
    </source>
</reference>
<dbReference type="PANTHER" id="PTHR46680">
    <property type="entry name" value="NF-KAPPA-B INHIBITOR ALPHA"/>
    <property type="match status" value="1"/>
</dbReference>
<gene>
    <name evidence="4" type="ORF">V1478_010691</name>
</gene>
<proteinExistence type="predicted"/>
<feature type="repeat" description="ANK" evidence="3">
    <location>
        <begin position="751"/>
        <end position="783"/>
    </location>
</feature>
<sequence length="793" mass="89802">MDNKQVTECVRKFTLRQQYPSIAPKQKNTDLSAVKVETKTCSESLMPVKTKLMSTVNLQIKDGFHKLRLKSPSGKDLGEFNAQMLSYNSNIIKSKALINHNKYKNLNKSVILSNVMSEDKAKKLITIIPLRSMNVKKNIIEESKSVNTISSEDNNDNVDKKCQAKTIYLKRIVTTDECDKEQNINTTSMDIDIITSNECNKNEESENNQIQKTLVENENNLKSTKNVLLDTSVLENIKEIENTDSLSELSEYILFPKHKNVIDTFSSTFSNQSVNMPSDIIKIVDKSSDLDNSVFDNNELFNNTKKELYLLPVSNEDINISFEQKHEIINLKSDDYILSEEIVHTTNNERSTVNISDHPNIFEQNIIVHDEISLSNNCITRKDNDNVTHVNYNNDNEYNNVSLRHNNDNIPIVIASNDHNLKSQNVNNHSIKDHFNDNISLQKPLSYSWTALKEIVTIKDEEIRVKAFKALVDCIVINQQISSYLPTNLKTMCDTKVQTDINSFEPKNFTITEENTIGIPKIKLKESYPANTIENSNINLLNDMNENSVFSLPNQSQESNIYLEKFTDDVCNKNSGANKVKQILSQANPFYNKIFKQLQRDFETAKQWDENGMLNIHRAVISNRIYDVQRHLMVLEARNVNIDIPTESHMTSLELAIKHNVSTEIVKLLLKAGANPASLKSVHDSALIIASKTNFSLLPELIKHVPCVKLLNNMDCTGFAPLHYCAQHGNLKGVMSLINMGANVNLKESRSGRTPLFLAIENKHPIIAKKLIENGASINITNFAGQTVISLAD</sequence>
<keyword evidence="1" id="KW-0677">Repeat</keyword>
<dbReference type="SUPFAM" id="SSF48403">
    <property type="entry name" value="Ankyrin repeat"/>
    <property type="match status" value="1"/>
</dbReference>
<dbReference type="Pfam" id="PF12796">
    <property type="entry name" value="Ank_2"/>
    <property type="match status" value="1"/>
</dbReference>
<dbReference type="PROSITE" id="PS50088">
    <property type="entry name" value="ANK_REPEAT"/>
    <property type="match status" value="2"/>
</dbReference>
<comment type="caution">
    <text evidence="4">The sequence shown here is derived from an EMBL/GenBank/DDBJ whole genome shotgun (WGS) entry which is preliminary data.</text>
</comment>
<keyword evidence="5" id="KW-1185">Reference proteome</keyword>
<dbReference type="Gene3D" id="1.25.40.20">
    <property type="entry name" value="Ankyrin repeat-containing domain"/>
    <property type="match status" value="1"/>
</dbReference>
<evidence type="ECO:0000256" key="1">
    <source>
        <dbReference type="ARBA" id="ARBA00022737"/>
    </source>
</evidence>
<evidence type="ECO:0000256" key="3">
    <source>
        <dbReference type="PROSITE-ProRule" id="PRU00023"/>
    </source>
</evidence>
<name>A0ABD2AL62_VESSQ</name>
<protein>
    <submittedName>
        <fullName evidence="4">Ankyrin repeat domain-containing protein 31</fullName>
    </submittedName>
</protein>